<evidence type="ECO:0000313" key="2">
    <source>
        <dbReference type="EMBL" id="GAI47625.1"/>
    </source>
</evidence>
<comment type="caution">
    <text evidence="2">The sequence shown here is derived from an EMBL/GenBank/DDBJ whole genome shotgun (WGS) entry which is preliminary data.</text>
</comment>
<reference evidence="2" key="1">
    <citation type="journal article" date="2014" name="Front. Microbiol.">
        <title>High frequency of phylogenetically diverse reductive dehalogenase-homologous genes in deep subseafloor sedimentary metagenomes.</title>
        <authorList>
            <person name="Kawai M."/>
            <person name="Futagami T."/>
            <person name="Toyoda A."/>
            <person name="Takaki Y."/>
            <person name="Nishi S."/>
            <person name="Hori S."/>
            <person name="Arai W."/>
            <person name="Tsubouchi T."/>
            <person name="Morono Y."/>
            <person name="Uchiyama I."/>
            <person name="Ito T."/>
            <person name="Fujiyama A."/>
            <person name="Inagaki F."/>
            <person name="Takami H."/>
        </authorList>
    </citation>
    <scope>NUCLEOTIDE SEQUENCE</scope>
    <source>
        <strain evidence="2">Expedition CK06-06</strain>
    </source>
</reference>
<dbReference type="Pfam" id="PF00005">
    <property type="entry name" value="ABC_tran"/>
    <property type="match status" value="1"/>
</dbReference>
<sequence length="104" mass="11621">MVNLKNNDDFKNDKNTINSENVINDRNGISDKNAIIFDSVSKSFRIYHEVIPSVKETIIRGKRSTFENFIALDDISFKVKRGETFGIIGPNGSGKTTILKLISG</sequence>
<gene>
    <name evidence="2" type="ORF">S06H3_62323</name>
</gene>
<proteinExistence type="predicted"/>
<dbReference type="GO" id="GO:0005524">
    <property type="term" value="F:ATP binding"/>
    <property type="evidence" value="ECO:0007669"/>
    <property type="project" value="InterPro"/>
</dbReference>
<dbReference type="EMBL" id="BARV01041059">
    <property type="protein sequence ID" value="GAI47625.1"/>
    <property type="molecule type" value="Genomic_DNA"/>
</dbReference>
<organism evidence="2">
    <name type="scientific">marine sediment metagenome</name>
    <dbReference type="NCBI Taxonomy" id="412755"/>
    <lineage>
        <taxon>unclassified sequences</taxon>
        <taxon>metagenomes</taxon>
        <taxon>ecological metagenomes</taxon>
    </lineage>
</organism>
<feature type="domain" description="ABC transporter" evidence="1">
    <location>
        <begin position="72"/>
        <end position="104"/>
    </location>
</feature>
<evidence type="ECO:0000259" key="1">
    <source>
        <dbReference type="Pfam" id="PF00005"/>
    </source>
</evidence>
<dbReference type="InterPro" id="IPR003439">
    <property type="entry name" value="ABC_transporter-like_ATP-bd"/>
</dbReference>
<protein>
    <recommendedName>
        <fullName evidence="1">ABC transporter domain-containing protein</fullName>
    </recommendedName>
</protein>
<dbReference type="PANTHER" id="PTHR46743:SF2">
    <property type="entry name" value="TEICHOIC ACIDS EXPORT ATP-BINDING PROTEIN TAGH"/>
    <property type="match status" value="1"/>
</dbReference>
<dbReference type="AlphaFoldDB" id="X1Q9B5"/>
<dbReference type="SUPFAM" id="SSF52540">
    <property type="entry name" value="P-loop containing nucleoside triphosphate hydrolases"/>
    <property type="match status" value="1"/>
</dbReference>
<accession>X1Q9B5</accession>
<dbReference type="InterPro" id="IPR027417">
    <property type="entry name" value="P-loop_NTPase"/>
</dbReference>
<dbReference type="PANTHER" id="PTHR46743">
    <property type="entry name" value="TEICHOIC ACIDS EXPORT ATP-BINDING PROTEIN TAGH"/>
    <property type="match status" value="1"/>
</dbReference>
<feature type="non-terminal residue" evidence="2">
    <location>
        <position position="104"/>
    </location>
</feature>
<dbReference type="InterPro" id="IPR050683">
    <property type="entry name" value="Bact_Polysacc_Export_ATP-bd"/>
</dbReference>
<name>X1Q9B5_9ZZZZ</name>
<dbReference type="GO" id="GO:0016887">
    <property type="term" value="F:ATP hydrolysis activity"/>
    <property type="evidence" value="ECO:0007669"/>
    <property type="project" value="InterPro"/>
</dbReference>
<dbReference type="Gene3D" id="3.40.50.300">
    <property type="entry name" value="P-loop containing nucleotide triphosphate hydrolases"/>
    <property type="match status" value="1"/>
</dbReference>